<dbReference type="AlphaFoldDB" id="A0AAV9J0V4"/>
<reference evidence="2 3" key="1">
    <citation type="submission" date="2022-07" db="EMBL/GenBank/DDBJ databases">
        <title>Genome-wide signatures of adaptation to extreme environments.</title>
        <authorList>
            <person name="Cho C.H."/>
            <person name="Yoon H.S."/>
        </authorList>
    </citation>
    <scope>NUCLEOTIDE SEQUENCE [LARGE SCALE GENOMIC DNA]</scope>
    <source>
        <strain evidence="2 3">DBV 063 E5</strain>
    </source>
</reference>
<evidence type="ECO:0000313" key="2">
    <source>
        <dbReference type="EMBL" id="KAK4538011.1"/>
    </source>
</evidence>
<accession>A0AAV9J0V4</accession>
<dbReference type="GO" id="GO:0000964">
    <property type="term" value="P:mitochondrial RNA 5'-end processing"/>
    <property type="evidence" value="ECO:0007669"/>
    <property type="project" value="TreeGrafter"/>
</dbReference>
<feature type="region of interest" description="Disordered" evidence="1">
    <location>
        <begin position="46"/>
        <end position="96"/>
    </location>
</feature>
<dbReference type="GO" id="GO:0005740">
    <property type="term" value="C:mitochondrial envelope"/>
    <property type="evidence" value="ECO:0007669"/>
    <property type="project" value="TreeGrafter"/>
</dbReference>
<dbReference type="Pfam" id="PF08634">
    <property type="entry name" value="Pet127"/>
    <property type="match status" value="1"/>
</dbReference>
<evidence type="ECO:0000313" key="3">
    <source>
        <dbReference type="Proteomes" id="UP001301350"/>
    </source>
</evidence>
<sequence>MALWQTLGRAPGGVCGVLRWWHGRVACRGVAEVAAAERAASRRLGVDALPSGSGGAADAASAKTSGANGSVDNEKQLRAARSPPSPSSWDGVARPSLPRNRFERLTASLWGGDASASSTATDSSFSATEQGDISSASVVDGSMDAECAGPPLPALGAELDALANVRVVSNSRGHAYRRLYVAGASSSSPAGMDAASAGSRQARLLEAVRSDVRHDDDDLVLDWRVLDYPSGADELQPVLSTVEDHAESIPELAHDLGRVLDYRGVHPLLCMQTQRYNFTPYLRVIRQPQEIAWERIPPYTPASRDEALHEVAQAVGARYKASTSSMTGVLTALYHAVSGFRDPSLDGLSAFFQQQARYFTRHAHRPVSVVLRPHRGLISVDASKMVPCAETILMDLGHSIERMLTMEPQQFYRKLLRGQEAEADALSSRQAYNYSRVGDFLLRAQLDCRHPRTGEPFDLKTRAAAPIRWDLGNYRDHLAYRITKLYGPMFSYEREFYDMVRSVFIKYCFQLRVGRMSGAFITYHNTRECFGFEYVSLAEMERYVFGSAAWARQSFFACMGLFAQVLQRAVDPWRDADGQMREPVKLTVEPTRQRGQLRVYLQRLRLTERGEHDPLSPDRLLQWSAAPGNCSATELADAVLGPPGAGHTADAEASFVQDGDLRAYTLHVAPCVNGSRIVHDAVDFRAGDVYDLLYAFSPLESPLPIASYVTALRRSYGIDDMPRLRPVD</sequence>
<feature type="compositionally biased region" description="Low complexity" evidence="1">
    <location>
        <begin position="56"/>
        <end position="67"/>
    </location>
</feature>
<evidence type="ECO:0000256" key="1">
    <source>
        <dbReference type="SAM" id="MobiDB-lite"/>
    </source>
</evidence>
<dbReference type="InterPro" id="IPR013943">
    <property type="entry name" value="Pet127"/>
</dbReference>
<dbReference type="EMBL" id="JANCYW010000015">
    <property type="protein sequence ID" value="KAK4538011.1"/>
    <property type="molecule type" value="Genomic_DNA"/>
</dbReference>
<name>A0AAV9J0V4_CYACA</name>
<gene>
    <name evidence="2" type="ORF">CDCA_CDCA15G4036</name>
</gene>
<dbReference type="Proteomes" id="UP001301350">
    <property type="component" value="Unassembled WGS sequence"/>
</dbReference>
<protein>
    <submittedName>
        <fullName evidence="2">Uncharacterized protein</fullName>
    </submittedName>
</protein>
<organism evidence="2 3">
    <name type="scientific">Cyanidium caldarium</name>
    <name type="common">Red alga</name>
    <dbReference type="NCBI Taxonomy" id="2771"/>
    <lineage>
        <taxon>Eukaryota</taxon>
        <taxon>Rhodophyta</taxon>
        <taxon>Bangiophyceae</taxon>
        <taxon>Cyanidiales</taxon>
        <taxon>Cyanidiaceae</taxon>
        <taxon>Cyanidium</taxon>
    </lineage>
</organism>
<keyword evidence="3" id="KW-1185">Reference proteome</keyword>
<dbReference type="PANTHER" id="PTHR31014">
    <property type="entry name" value="MITOCHONDRIAL TRANSLATION SYSTEM COMPONENT PET127-RELATED"/>
    <property type="match status" value="1"/>
</dbReference>
<comment type="caution">
    <text evidence="2">The sequence shown here is derived from an EMBL/GenBank/DDBJ whole genome shotgun (WGS) entry which is preliminary data.</text>
</comment>
<proteinExistence type="predicted"/>
<dbReference type="PANTHER" id="PTHR31014:SF0">
    <property type="entry name" value="MITOCHONDRIAL TRANSLATION SYSTEM COMPONENT PET127-RELATED"/>
    <property type="match status" value="1"/>
</dbReference>